<evidence type="ECO:0000313" key="2">
    <source>
        <dbReference type="Proteomes" id="UP000037136"/>
    </source>
</evidence>
<comment type="caution">
    <text evidence="1">The sequence shown here is derived from an EMBL/GenBank/DDBJ whole genome shotgun (WGS) entry which is preliminary data.</text>
</comment>
<dbReference type="AlphaFoldDB" id="A0A2A9P944"/>
<reference evidence="1 2" key="1">
    <citation type="journal article" date="2015" name="BMC Genomics">
        <title>Gene expression during zombie ant biting behavior reflects the complexity underlying fungal parasitic behavioral manipulation.</title>
        <authorList>
            <person name="de Bekker C."/>
            <person name="Ohm R.A."/>
            <person name="Loreto R.G."/>
            <person name="Sebastian A."/>
            <person name="Albert I."/>
            <person name="Merrow M."/>
            <person name="Brachmann A."/>
            <person name="Hughes D.P."/>
        </authorList>
    </citation>
    <scope>NUCLEOTIDE SEQUENCE [LARGE SCALE GENOMIC DNA]</scope>
    <source>
        <strain evidence="1 2">SC16a</strain>
    </source>
</reference>
<organism evidence="1 2">
    <name type="scientific">Ophiocordyceps unilateralis</name>
    <name type="common">Zombie-ant fungus</name>
    <name type="synonym">Torrubia unilateralis</name>
    <dbReference type="NCBI Taxonomy" id="268505"/>
    <lineage>
        <taxon>Eukaryota</taxon>
        <taxon>Fungi</taxon>
        <taxon>Dikarya</taxon>
        <taxon>Ascomycota</taxon>
        <taxon>Pezizomycotina</taxon>
        <taxon>Sordariomycetes</taxon>
        <taxon>Hypocreomycetidae</taxon>
        <taxon>Hypocreales</taxon>
        <taxon>Ophiocordycipitaceae</taxon>
        <taxon>Ophiocordyceps</taxon>
    </lineage>
</organism>
<dbReference type="EMBL" id="LAZP02000348">
    <property type="protein sequence ID" value="PFH57939.1"/>
    <property type="molecule type" value="Genomic_DNA"/>
</dbReference>
<gene>
    <name evidence="1" type="ORF">XA68_14364</name>
</gene>
<keyword evidence="2" id="KW-1185">Reference proteome</keyword>
<name>A0A2A9P944_OPHUN</name>
<accession>A0A2A9P944</accession>
<dbReference type="Proteomes" id="UP000037136">
    <property type="component" value="Unassembled WGS sequence"/>
</dbReference>
<protein>
    <submittedName>
        <fullName evidence="1">Uncharacterized protein</fullName>
    </submittedName>
</protein>
<reference evidence="1 2" key="2">
    <citation type="journal article" date="2017" name="Sci. Rep.">
        <title>Ant-infecting Ophiocordyceps genomes reveal a high diversity of potential behavioral manipulation genes and a possible major role for enterotoxins.</title>
        <authorList>
            <person name="de Bekker C."/>
            <person name="Ohm R.A."/>
            <person name="Evans H.C."/>
            <person name="Brachmann A."/>
            <person name="Hughes D.P."/>
        </authorList>
    </citation>
    <scope>NUCLEOTIDE SEQUENCE [LARGE SCALE GENOMIC DNA]</scope>
    <source>
        <strain evidence="1 2">SC16a</strain>
    </source>
</reference>
<proteinExistence type="predicted"/>
<sequence length="109" mass="12226">MPWLRPIPPALPFRPWRFGRLMSACSCTTWPERCQMKLIAYPTLPFQRGGLCVCTARGLLHLISPHSPLSFPFHVRQQAGTGDGDARRDTHVHVATRRLPLSLSAIGQL</sequence>
<evidence type="ECO:0000313" key="1">
    <source>
        <dbReference type="EMBL" id="PFH57939.1"/>
    </source>
</evidence>